<dbReference type="AlphaFoldDB" id="A0A1H1SET0"/>
<dbReference type="STRING" id="487184.SAMN05216421_1564"/>
<keyword evidence="4" id="KW-1185">Reference proteome</keyword>
<feature type="signal peptide" evidence="2">
    <location>
        <begin position="1"/>
        <end position="23"/>
    </location>
</feature>
<gene>
    <name evidence="3" type="ORF">SAMN05216421_1564</name>
</gene>
<evidence type="ECO:0000313" key="4">
    <source>
        <dbReference type="Proteomes" id="UP000243207"/>
    </source>
</evidence>
<dbReference type="Proteomes" id="UP000243207">
    <property type="component" value="Chromosome I"/>
</dbReference>
<dbReference type="EMBL" id="LT629736">
    <property type="protein sequence ID" value="SDS45879.1"/>
    <property type="molecule type" value="Genomic_DNA"/>
</dbReference>
<accession>A0A1H1SET0</accession>
<dbReference type="OrthoDB" id="8482074at2"/>
<evidence type="ECO:0000256" key="1">
    <source>
        <dbReference type="ARBA" id="ARBA00022729"/>
    </source>
</evidence>
<dbReference type="SUPFAM" id="SSF101756">
    <property type="entry name" value="Hypothetical protein YgiW"/>
    <property type="match status" value="1"/>
</dbReference>
<evidence type="ECO:0000313" key="3">
    <source>
        <dbReference type="EMBL" id="SDS45879.1"/>
    </source>
</evidence>
<proteinExistence type="predicted"/>
<protein>
    <submittedName>
        <fullName evidence="3">OB fold (BOF) protein</fullName>
    </submittedName>
</protein>
<name>A0A1H1SET0_9GAMM</name>
<feature type="chain" id="PRO_5009259947" evidence="2">
    <location>
        <begin position="24"/>
        <end position="231"/>
    </location>
</feature>
<dbReference type="InterPro" id="IPR005220">
    <property type="entry name" value="CarO-like"/>
</dbReference>
<dbReference type="Gene3D" id="2.40.50.200">
    <property type="entry name" value="Bacterial OB-fold"/>
    <property type="match status" value="1"/>
</dbReference>
<dbReference type="RefSeq" id="WP_093392847.1">
    <property type="nucleotide sequence ID" value="NZ_LT629736.1"/>
</dbReference>
<keyword evidence="1 2" id="KW-0732">Signal</keyword>
<reference evidence="4" key="1">
    <citation type="submission" date="2016-10" db="EMBL/GenBank/DDBJ databases">
        <authorList>
            <person name="Varghese N."/>
            <person name="Submissions S."/>
        </authorList>
    </citation>
    <scope>NUCLEOTIDE SEQUENCE [LARGE SCALE GENOMIC DNA]</scope>
    <source>
        <strain evidence="4">NRRL B-51270</strain>
    </source>
</reference>
<dbReference type="InterPro" id="IPR036700">
    <property type="entry name" value="BOBF_sf"/>
</dbReference>
<evidence type="ECO:0000256" key="2">
    <source>
        <dbReference type="SAM" id="SignalP"/>
    </source>
</evidence>
<dbReference type="NCBIfam" id="NF033674">
    <property type="entry name" value="stress_OB_fold"/>
    <property type="match status" value="1"/>
</dbReference>
<sequence length="231" mass="25252">MMKKQTFALGLLTSALVAAPAMAQSPKQQPDDSWVSISGTVVDSENDEFTLDYGHGQISVETDDWEWYGNELPLLPGDVVTVYGQVEKHLFVDASIEADSIYVESLGTYFHPSPAADVTTFTVMDVTPVTPVVVGNLVFTGTVENVKDREFTINTGDLQLTVDTSDMENNPLDDQGRLKVEKGDTVSVLGDLGTGVIGDRKLQADSIVILEERNQQNQQNQNNQQQQKQSG</sequence>
<dbReference type="Pfam" id="PF04076">
    <property type="entry name" value="BOF"/>
    <property type="match status" value="1"/>
</dbReference>
<organism evidence="3 4">
    <name type="scientific">Halopseudomonas xinjiangensis</name>
    <dbReference type="NCBI Taxonomy" id="487184"/>
    <lineage>
        <taxon>Bacteria</taxon>
        <taxon>Pseudomonadati</taxon>
        <taxon>Pseudomonadota</taxon>
        <taxon>Gammaproteobacteria</taxon>
        <taxon>Pseudomonadales</taxon>
        <taxon>Pseudomonadaceae</taxon>
        <taxon>Halopseudomonas</taxon>
    </lineage>
</organism>